<keyword evidence="1" id="KW-0732">Signal</keyword>
<evidence type="ECO:0000256" key="1">
    <source>
        <dbReference type="SAM" id="SignalP"/>
    </source>
</evidence>
<protein>
    <submittedName>
        <fullName evidence="2">RCG51037, isoform CRA_a</fullName>
    </submittedName>
</protein>
<evidence type="ECO:0000313" key="2">
    <source>
        <dbReference type="EMBL" id="EDL86609.1"/>
    </source>
</evidence>
<organism evidence="2 3">
    <name type="scientific">Rattus norvegicus</name>
    <name type="common">Rat</name>
    <dbReference type="NCBI Taxonomy" id="10116"/>
    <lineage>
        <taxon>Eukaryota</taxon>
        <taxon>Metazoa</taxon>
        <taxon>Chordata</taxon>
        <taxon>Craniata</taxon>
        <taxon>Vertebrata</taxon>
        <taxon>Euteleostomi</taxon>
        <taxon>Mammalia</taxon>
        <taxon>Eutheria</taxon>
        <taxon>Euarchontoglires</taxon>
        <taxon>Glires</taxon>
        <taxon>Rodentia</taxon>
        <taxon>Myomorpha</taxon>
        <taxon>Muroidea</taxon>
        <taxon>Muridae</taxon>
        <taxon>Murinae</taxon>
        <taxon>Rattus</taxon>
    </lineage>
</organism>
<accession>A6KPQ7</accession>
<reference evidence="2 3" key="1">
    <citation type="submission" date="2005-09" db="EMBL/GenBank/DDBJ databases">
        <authorList>
            <person name="Mural R.J."/>
            <person name="Li P.W."/>
            <person name="Adams M.D."/>
            <person name="Amanatides P.G."/>
            <person name="Baden-Tillson H."/>
            <person name="Barnstead M."/>
            <person name="Chin S.H."/>
            <person name="Dew I."/>
            <person name="Evans C.A."/>
            <person name="Ferriera S."/>
            <person name="Flanigan M."/>
            <person name="Fosler C."/>
            <person name="Glodek A."/>
            <person name="Gu Z."/>
            <person name="Holt R.A."/>
            <person name="Jennings D."/>
            <person name="Kraft C.L."/>
            <person name="Lu F."/>
            <person name="Nguyen T."/>
            <person name="Nusskern D.R."/>
            <person name="Pfannkoch C.M."/>
            <person name="Sitter C."/>
            <person name="Sutton G.G."/>
            <person name="Venter J.C."/>
            <person name="Wang Z."/>
            <person name="Woodage T."/>
            <person name="Zheng X.H."/>
            <person name="Zhong F."/>
        </authorList>
    </citation>
    <scope>NUCLEOTIDE SEQUENCE [LARGE SCALE GENOMIC DNA]</scope>
    <source>
        <strain>BN</strain>
        <strain evidence="3">Sprague-Dawley</strain>
    </source>
</reference>
<gene>
    <name evidence="2" type="ORF">rCG_51037</name>
</gene>
<evidence type="ECO:0000313" key="3">
    <source>
        <dbReference type="Proteomes" id="UP000234681"/>
    </source>
</evidence>
<dbReference type="AlphaFoldDB" id="A6KPQ7"/>
<feature type="chain" id="PRO_5039927606" evidence="1">
    <location>
        <begin position="27"/>
        <end position="118"/>
    </location>
</feature>
<name>A6KPQ7_RAT</name>
<sequence length="118" mass="13183">MDSILRLTSILTWLLSGLWHVGLTATNYNCDDPLASFLSPVAYSSSSDITGSTSSAQLNWRMVVSSNSKTEDPRTLCFYSPITDNLRMGNCLCNSPSSKVFEPRFLLAKKRREQISRL</sequence>
<feature type="signal peptide" evidence="1">
    <location>
        <begin position="1"/>
        <end position="26"/>
    </location>
</feature>
<proteinExistence type="predicted"/>
<dbReference type="EMBL" id="CH474082">
    <property type="protein sequence ID" value="EDL86609.1"/>
    <property type="molecule type" value="Genomic_DNA"/>
</dbReference>
<dbReference type="Proteomes" id="UP000234681">
    <property type="component" value="Chromosome 13"/>
</dbReference>